<reference evidence="2" key="1">
    <citation type="submission" date="2013-04" db="EMBL/GenBank/DDBJ databases">
        <title>The Genome Sequence of Fonticula alba ATCC 38817.</title>
        <authorList>
            <consortium name="The Broad Institute Genomics Platform"/>
            <person name="Russ C."/>
            <person name="Cuomo C."/>
            <person name="Burger G."/>
            <person name="Gray M.W."/>
            <person name="Holland P.W.H."/>
            <person name="King N."/>
            <person name="Lang F.B.F."/>
            <person name="Roger A.J."/>
            <person name="Ruiz-Trillo I."/>
            <person name="Brown M."/>
            <person name="Walker B."/>
            <person name="Young S."/>
            <person name="Zeng Q."/>
            <person name="Gargeya S."/>
            <person name="Fitzgerald M."/>
            <person name="Haas B."/>
            <person name="Abouelleil A."/>
            <person name="Allen A.W."/>
            <person name="Alvarado L."/>
            <person name="Arachchi H.M."/>
            <person name="Berlin A.M."/>
            <person name="Chapman S.B."/>
            <person name="Gainer-Dewar J."/>
            <person name="Goldberg J."/>
            <person name="Griggs A."/>
            <person name="Gujja S."/>
            <person name="Hansen M."/>
            <person name="Howarth C."/>
            <person name="Imamovic A."/>
            <person name="Ireland A."/>
            <person name="Larimer J."/>
            <person name="McCowan C."/>
            <person name="Murphy C."/>
            <person name="Pearson M."/>
            <person name="Poon T.W."/>
            <person name="Priest M."/>
            <person name="Roberts A."/>
            <person name="Saif S."/>
            <person name="Shea T."/>
            <person name="Sisk P."/>
            <person name="Sykes S."/>
            <person name="Wortman J."/>
            <person name="Nusbaum C."/>
            <person name="Birren B."/>
        </authorList>
    </citation>
    <scope>NUCLEOTIDE SEQUENCE [LARGE SCALE GENOMIC DNA]</scope>
    <source>
        <strain evidence="2">ATCC 38817</strain>
    </source>
</reference>
<dbReference type="RefSeq" id="XP_009496970.1">
    <property type="nucleotide sequence ID" value="XM_009498695.1"/>
</dbReference>
<feature type="region of interest" description="Disordered" evidence="1">
    <location>
        <begin position="1"/>
        <end position="22"/>
    </location>
</feature>
<gene>
    <name evidence="2" type="ORF">H696_04830</name>
</gene>
<evidence type="ECO:0000256" key="1">
    <source>
        <dbReference type="SAM" id="MobiDB-lite"/>
    </source>
</evidence>
<protein>
    <submittedName>
        <fullName evidence="2">Uncharacterized protein</fullName>
    </submittedName>
</protein>
<accession>A0A058Z3R2</accession>
<dbReference type="AlphaFoldDB" id="A0A058Z3R2"/>
<organism evidence="2">
    <name type="scientific">Fonticula alba</name>
    <name type="common">Slime mold</name>
    <dbReference type="NCBI Taxonomy" id="691883"/>
    <lineage>
        <taxon>Eukaryota</taxon>
        <taxon>Rotosphaerida</taxon>
        <taxon>Fonticulaceae</taxon>
        <taxon>Fonticula</taxon>
    </lineage>
</organism>
<proteinExistence type="predicted"/>
<name>A0A058Z3R2_FONAL</name>
<evidence type="ECO:0000313" key="3">
    <source>
        <dbReference type="Proteomes" id="UP000030693"/>
    </source>
</evidence>
<dbReference type="EMBL" id="KB932208">
    <property type="protein sequence ID" value="KCV68538.1"/>
    <property type="molecule type" value="Genomic_DNA"/>
</dbReference>
<keyword evidence="3" id="KW-1185">Reference proteome</keyword>
<sequence length="137" mass="14934">MVAGVQPGKKRPPGLFGPGRPLALSPPLKRGVFLSLSPHPRRGRRRAVWLPVCTHLLPPTSFRWTCVAVRCGARSLPPSGTRGLCSFRSPRRLAVPVHLCLWLRIELLPASSSSPPPFPSCGCVHAREHVSLRVCVV</sequence>
<evidence type="ECO:0000313" key="2">
    <source>
        <dbReference type="EMBL" id="KCV68538.1"/>
    </source>
</evidence>
<dbReference type="Proteomes" id="UP000030693">
    <property type="component" value="Unassembled WGS sequence"/>
</dbReference>
<dbReference type="GeneID" id="20529555"/>